<feature type="transmembrane region" description="Helical" evidence="8">
    <location>
        <begin position="105"/>
        <end position="124"/>
    </location>
</feature>
<dbReference type="Proteomes" id="UP000030700">
    <property type="component" value="Unassembled WGS sequence"/>
</dbReference>
<keyword evidence="10" id="KW-1185">Reference proteome</keyword>
<feature type="transmembrane region" description="Helical" evidence="8">
    <location>
        <begin position="202"/>
        <end position="224"/>
    </location>
</feature>
<evidence type="ECO:0000256" key="7">
    <source>
        <dbReference type="ARBA" id="ARBA00023136"/>
    </source>
</evidence>
<feature type="transmembrane region" description="Helical" evidence="8">
    <location>
        <begin position="144"/>
        <end position="169"/>
    </location>
</feature>
<evidence type="ECO:0000256" key="2">
    <source>
        <dbReference type="ARBA" id="ARBA00022475"/>
    </source>
</evidence>
<dbReference type="GO" id="GO:0008360">
    <property type="term" value="P:regulation of cell shape"/>
    <property type="evidence" value="ECO:0007669"/>
    <property type="project" value="UniProtKB-KW"/>
</dbReference>
<protein>
    <submittedName>
        <fullName evidence="9">Virulence factor MVIN family protein</fullName>
    </submittedName>
</protein>
<dbReference type="PANTHER" id="PTHR47019">
    <property type="entry name" value="LIPID II FLIPPASE MURJ"/>
    <property type="match status" value="1"/>
</dbReference>
<keyword evidence="5" id="KW-0573">Peptidoglycan synthesis</keyword>
<feature type="transmembrane region" description="Helical" evidence="8">
    <location>
        <begin position="398"/>
        <end position="418"/>
    </location>
</feature>
<evidence type="ECO:0000256" key="1">
    <source>
        <dbReference type="ARBA" id="ARBA00004651"/>
    </source>
</evidence>
<keyword evidence="3 8" id="KW-0812">Transmembrane</keyword>
<feature type="transmembrane region" description="Helical" evidence="8">
    <location>
        <begin position="424"/>
        <end position="446"/>
    </location>
</feature>
<accession>A0A081BNF0</accession>
<dbReference type="GO" id="GO:0009252">
    <property type="term" value="P:peptidoglycan biosynthetic process"/>
    <property type="evidence" value="ECO:0007669"/>
    <property type="project" value="UniProtKB-KW"/>
</dbReference>
<dbReference type="PRINTS" id="PR01806">
    <property type="entry name" value="VIRFACTRMVIN"/>
</dbReference>
<evidence type="ECO:0000313" key="9">
    <source>
        <dbReference type="EMBL" id="GAK51916.1"/>
    </source>
</evidence>
<evidence type="ECO:0000256" key="4">
    <source>
        <dbReference type="ARBA" id="ARBA00022960"/>
    </source>
</evidence>
<evidence type="ECO:0000256" key="3">
    <source>
        <dbReference type="ARBA" id="ARBA00022692"/>
    </source>
</evidence>
<dbReference type="PANTHER" id="PTHR47019:SF1">
    <property type="entry name" value="LIPID II FLIPPASE MURJ"/>
    <property type="match status" value="1"/>
</dbReference>
<evidence type="ECO:0000256" key="6">
    <source>
        <dbReference type="ARBA" id="ARBA00022989"/>
    </source>
</evidence>
<evidence type="ECO:0000256" key="5">
    <source>
        <dbReference type="ARBA" id="ARBA00022984"/>
    </source>
</evidence>
<sequence length="459" mass="50747">MIQLVLHRFSSLVFKKIHSSQMAQIQRATLTLMTGLLLENGISFFKSLLIARYYGTSGEFDAYVLSLTPYLFLFGMISGAIHAAMIPRYLKWQETFEIETAVDRLASFTIWLLGVLVCISVALWTGSKFISISLGQGFTPSQLALTTSLLKISIGLFVLSVLINLGIALLQAHHRFFFSALVPVVGGIISLGYLLLFRQQGIFSLLWGMITAAFVEIALIAFGLRSLFPKRWPRLALLNIEFLSIGRTMTPLLLSASFGHLNVAIDQMMASTLPTGSIASLHYAIRLHNLSTQMFIMMTSSAVFPFFAKQVAAGEFAALKKTFLLTIARLLFILFPVVLIIIFGGEWLVKQTFERGAFSGESTVATANAWIAYSIGLPIQAVGILTARIYNALQRNTILTWVSGISIGVNILLNRIFMSYWGHVGIAMSTSAVYTMVTIALVYHLYRHLWNTATAGSRN</sequence>
<evidence type="ECO:0000256" key="8">
    <source>
        <dbReference type="SAM" id="Phobius"/>
    </source>
</evidence>
<dbReference type="Pfam" id="PF03023">
    <property type="entry name" value="MurJ"/>
    <property type="match status" value="1"/>
</dbReference>
<dbReference type="InterPro" id="IPR051050">
    <property type="entry name" value="Lipid_II_flippase_MurJ/MviN"/>
</dbReference>
<feature type="transmembrane region" description="Helical" evidence="8">
    <location>
        <begin position="63"/>
        <end position="84"/>
    </location>
</feature>
<feature type="transmembrane region" description="Helical" evidence="8">
    <location>
        <begin position="369"/>
        <end position="391"/>
    </location>
</feature>
<dbReference type="EMBL" id="DF820457">
    <property type="protein sequence ID" value="GAK51916.1"/>
    <property type="molecule type" value="Genomic_DNA"/>
</dbReference>
<feature type="transmembrane region" description="Helical" evidence="8">
    <location>
        <begin position="30"/>
        <end position="51"/>
    </location>
</feature>
<dbReference type="GO" id="GO:0034204">
    <property type="term" value="P:lipid translocation"/>
    <property type="evidence" value="ECO:0007669"/>
    <property type="project" value="TreeGrafter"/>
</dbReference>
<dbReference type="GO" id="GO:0015648">
    <property type="term" value="F:lipid-linked peptidoglycan transporter activity"/>
    <property type="evidence" value="ECO:0007669"/>
    <property type="project" value="TreeGrafter"/>
</dbReference>
<keyword evidence="4" id="KW-0133">Cell shape</keyword>
<keyword evidence="7 8" id="KW-0472">Membrane</keyword>
<reference evidence="9" key="1">
    <citation type="journal article" date="2015" name="PeerJ">
        <title>First genomic representation of candidate bacterial phylum KSB3 points to enhanced environmental sensing as a trigger of wastewater bulking.</title>
        <authorList>
            <person name="Sekiguchi Y."/>
            <person name="Ohashi A."/>
            <person name="Parks D.H."/>
            <person name="Yamauchi T."/>
            <person name="Tyson G.W."/>
            <person name="Hugenholtz P."/>
        </authorList>
    </citation>
    <scope>NUCLEOTIDE SEQUENCE [LARGE SCALE GENOMIC DNA]</scope>
</reference>
<dbReference type="HOGENOM" id="CLU_006797_4_1_0"/>
<feature type="transmembrane region" description="Helical" evidence="8">
    <location>
        <begin position="176"/>
        <end position="196"/>
    </location>
</feature>
<comment type="subcellular location">
    <subcellularLocation>
        <location evidence="1">Cell membrane</location>
        <topology evidence="1">Multi-pass membrane protein</topology>
    </subcellularLocation>
</comment>
<dbReference type="InterPro" id="IPR004268">
    <property type="entry name" value="MurJ"/>
</dbReference>
<dbReference type="AlphaFoldDB" id="A0A081BNF0"/>
<dbReference type="GO" id="GO:0005886">
    <property type="term" value="C:plasma membrane"/>
    <property type="evidence" value="ECO:0007669"/>
    <property type="project" value="UniProtKB-SubCell"/>
</dbReference>
<organism evidence="9">
    <name type="scientific">Candidatus Moduliflexus flocculans</name>
    <dbReference type="NCBI Taxonomy" id="1499966"/>
    <lineage>
        <taxon>Bacteria</taxon>
        <taxon>Candidatus Moduliflexota</taxon>
        <taxon>Candidatus Moduliflexia</taxon>
        <taxon>Candidatus Moduliflexales</taxon>
        <taxon>Candidatus Moduliflexaceae</taxon>
    </lineage>
</organism>
<name>A0A081BNF0_9BACT</name>
<keyword evidence="6 8" id="KW-1133">Transmembrane helix</keyword>
<keyword evidence="2" id="KW-1003">Cell membrane</keyword>
<dbReference type="STRING" id="1499966.U14_03162"/>
<proteinExistence type="predicted"/>
<feature type="transmembrane region" description="Helical" evidence="8">
    <location>
        <begin position="290"/>
        <end position="308"/>
    </location>
</feature>
<feature type="transmembrane region" description="Helical" evidence="8">
    <location>
        <begin position="329"/>
        <end position="349"/>
    </location>
</feature>
<gene>
    <name evidence="9" type="ORF">U14_03162</name>
</gene>
<evidence type="ECO:0000313" key="10">
    <source>
        <dbReference type="Proteomes" id="UP000030700"/>
    </source>
</evidence>